<dbReference type="PROSITE" id="PS50122">
    <property type="entry name" value="CHEB"/>
    <property type="match status" value="1"/>
</dbReference>
<dbReference type="Gene3D" id="3.40.50.180">
    <property type="entry name" value="Methylesterase CheB, C-terminal domain"/>
    <property type="match status" value="1"/>
</dbReference>
<gene>
    <name evidence="6" type="ORF">KDL28_28320</name>
</gene>
<feature type="active site" evidence="4">
    <location>
        <position position="27"/>
    </location>
</feature>
<keyword evidence="1 4" id="KW-0378">Hydrolase</keyword>
<evidence type="ECO:0000259" key="5">
    <source>
        <dbReference type="PROSITE" id="PS50122"/>
    </source>
</evidence>
<dbReference type="Pfam" id="PF01339">
    <property type="entry name" value="CheB_methylest"/>
    <property type="match status" value="1"/>
</dbReference>
<dbReference type="InterPro" id="IPR035909">
    <property type="entry name" value="CheB_C"/>
</dbReference>
<dbReference type="EC" id="3.1.1.61" evidence="2"/>
<dbReference type="InterPro" id="IPR000673">
    <property type="entry name" value="Sig_transdc_resp-reg_Me-estase"/>
</dbReference>
<sequence>MRDGLGGPERGGPRNAPAFPVVALVTSAGGLEALSAVLGGLAADLPAALVVAQHQDPEGPGLLAGILAARTRLRVRVADDGDLLEVGTVLVTPPARHLIVTSAGEVGLLETGDLPPSRPSADMLLATLAATCGPRVLTVVLTGKGHDAQAGIRAVHRCGGAVFAQDEASSAYFGMPGAAVRTGLVQRTLALDELASAIGVHVALTR</sequence>
<keyword evidence="7" id="KW-1185">Reference proteome</keyword>
<dbReference type="PANTHER" id="PTHR42872">
    <property type="entry name" value="PROTEIN-GLUTAMATE METHYLESTERASE/PROTEIN-GLUTAMINE GLUTAMINASE"/>
    <property type="match status" value="1"/>
</dbReference>
<protein>
    <recommendedName>
        <fullName evidence="2">protein-glutamate methylesterase</fullName>
        <ecNumber evidence="2">3.1.1.61</ecNumber>
    </recommendedName>
</protein>
<evidence type="ECO:0000256" key="2">
    <source>
        <dbReference type="ARBA" id="ARBA00039140"/>
    </source>
</evidence>
<name>A0ABT1A7H7_9PSEU</name>
<organism evidence="6 7">
    <name type="scientific">Pseudonocardia humida</name>
    <dbReference type="NCBI Taxonomy" id="2800819"/>
    <lineage>
        <taxon>Bacteria</taxon>
        <taxon>Bacillati</taxon>
        <taxon>Actinomycetota</taxon>
        <taxon>Actinomycetes</taxon>
        <taxon>Pseudonocardiales</taxon>
        <taxon>Pseudonocardiaceae</taxon>
        <taxon>Pseudonocardia</taxon>
    </lineage>
</organism>
<feature type="active site" evidence="4">
    <location>
        <position position="54"/>
    </location>
</feature>
<evidence type="ECO:0000256" key="1">
    <source>
        <dbReference type="ARBA" id="ARBA00022801"/>
    </source>
</evidence>
<dbReference type="Proteomes" id="UP001165283">
    <property type="component" value="Unassembled WGS sequence"/>
</dbReference>
<proteinExistence type="predicted"/>
<keyword evidence="4" id="KW-0145">Chemotaxis</keyword>
<evidence type="ECO:0000313" key="6">
    <source>
        <dbReference type="EMBL" id="MCO1658981.1"/>
    </source>
</evidence>
<evidence type="ECO:0000256" key="3">
    <source>
        <dbReference type="ARBA" id="ARBA00048267"/>
    </source>
</evidence>
<comment type="caution">
    <text evidence="6">The sequence shown here is derived from an EMBL/GenBank/DDBJ whole genome shotgun (WGS) entry which is preliminary data.</text>
</comment>
<evidence type="ECO:0000313" key="7">
    <source>
        <dbReference type="Proteomes" id="UP001165283"/>
    </source>
</evidence>
<evidence type="ECO:0000256" key="4">
    <source>
        <dbReference type="PROSITE-ProRule" id="PRU00050"/>
    </source>
</evidence>
<feature type="active site" evidence="4">
    <location>
        <position position="147"/>
    </location>
</feature>
<reference evidence="6" key="1">
    <citation type="submission" date="2021-04" db="EMBL/GenBank/DDBJ databases">
        <title>Pseudonocardia sp. nov., isolated from sandy soil of mangrove forest.</title>
        <authorList>
            <person name="Zan Z."/>
            <person name="Huang R."/>
            <person name="Liu W."/>
        </authorList>
    </citation>
    <scope>NUCLEOTIDE SEQUENCE</scope>
    <source>
        <strain evidence="6">S2-4</strain>
    </source>
</reference>
<dbReference type="SUPFAM" id="SSF52738">
    <property type="entry name" value="Methylesterase CheB, C-terminal domain"/>
    <property type="match status" value="1"/>
</dbReference>
<comment type="catalytic activity">
    <reaction evidence="3">
        <text>[protein]-L-glutamate 5-O-methyl ester + H2O = L-glutamyl-[protein] + methanol + H(+)</text>
        <dbReference type="Rhea" id="RHEA:23236"/>
        <dbReference type="Rhea" id="RHEA-COMP:10208"/>
        <dbReference type="Rhea" id="RHEA-COMP:10311"/>
        <dbReference type="ChEBI" id="CHEBI:15377"/>
        <dbReference type="ChEBI" id="CHEBI:15378"/>
        <dbReference type="ChEBI" id="CHEBI:17790"/>
        <dbReference type="ChEBI" id="CHEBI:29973"/>
        <dbReference type="ChEBI" id="CHEBI:82795"/>
        <dbReference type="EC" id="3.1.1.61"/>
    </reaction>
</comment>
<dbReference type="PANTHER" id="PTHR42872:SF6">
    <property type="entry name" value="PROTEIN-GLUTAMATE METHYLESTERASE_PROTEIN-GLUTAMINE GLUTAMINASE"/>
    <property type="match status" value="1"/>
</dbReference>
<accession>A0ABT1A7H7</accession>
<dbReference type="EMBL" id="JAGSOV010000061">
    <property type="protein sequence ID" value="MCO1658981.1"/>
    <property type="molecule type" value="Genomic_DNA"/>
</dbReference>
<feature type="domain" description="CheB-type methylesterase" evidence="5">
    <location>
        <begin position="15"/>
        <end position="205"/>
    </location>
</feature>
<dbReference type="CDD" id="cd16433">
    <property type="entry name" value="CheB"/>
    <property type="match status" value="1"/>
</dbReference>